<evidence type="ECO:0000256" key="1">
    <source>
        <dbReference type="SAM" id="MobiDB-lite"/>
    </source>
</evidence>
<feature type="compositionally biased region" description="Acidic residues" evidence="1">
    <location>
        <begin position="220"/>
        <end position="230"/>
    </location>
</feature>
<name>A0A9R0EVV9_SPOFR</name>
<accession>A0A9R0EVV9</accession>
<feature type="compositionally biased region" description="Low complexity" evidence="1">
    <location>
        <begin position="149"/>
        <end position="174"/>
    </location>
</feature>
<organism evidence="3 4">
    <name type="scientific">Spodoptera frugiperda</name>
    <name type="common">Fall armyworm</name>
    <dbReference type="NCBI Taxonomy" id="7108"/>
    <lineage>
        <taxon>Eukaryota</taxon>
        <taxon>Metazoa</taxon>
        <taxon>Ecdysozoa</taxon>
        <taxon>Arthropoda</taxon>
        <taxon>Hexapoda</taxon>
        <taxon>Insecta</taxon>
        <taxon>Pterygota</taxon>
        <taxon>Neoptera</taxon>
        <taxon>Endopterygota</taxon>
        <taxon>Lepidoptera</taxon>
        <taxon>Glossata</taxon>
        <taxon>Ditrysia</taxon>
        <taxon>Noctuoidea</taxon>
        <taxon>Noctuidae</taxon>
        <taxon>Amphipyrinae</taxon>
        <taxon>Spodoptera</taxon>
    </lineage>
</organism>
<feature type="compositionally biased region" description="Basic and acidic residues" evidence="1">
    <location>
        <begin position="236"/>
        <end position="252"/>
    </location>
</feature>
<evidence type="ECO:0000313" key="3">
    <source>
        <dbReference type="Proteomes" id="UP000829999"/>
    </source>
</evidence>
<feature type="transmembrane region" description="Helical" evidence="2">
    <location>
        <begin position="79"/>
        <end position="102"/>
    </location>
</feature>
<keyword evidence="3" id="KW-1185">Reference proteome</keyword>
<dbReference type="Proteomes" id="UP000829999">
    <property type="component" value="Chromosome 6"/>
</dbReference>
<feature type="compositionally biased region" description="Pro residues" evidence="1">
    <location>
        <begin position="187"/>
        <end position="219"/>
    </location>
</feature>
<reference evidence="4" key="1">
    <citation type="submission" date="2025-08" db="UniProtKB">
        <authorList>
            <consortium name="RefSeq"/>
        </authorList>
    </citation>
    <scope>IDENTIFICATION</scope>
    <source>
        <tissue evidence="4">Whole larval tissue</tissue>
    </source>
</reference>
<feature type="region of interest" description="Disordered" evidence="1">
    <location>
        <begin position="140"/>
        <end position="265"/>
    </location>
</feature>
<feature type="transmembrane region" description="Helical" evidence="2">
    <location>
        <begin position="46"/>
        <end position="67"/>
    </location>
</feature>
<sequence length="299" mass="32325">MSPLDDLPDVVSFFGVDLRTGSLIVAAIGVVHPMAYGCSCFTPISYLIVTIWILVALYFAASIALFCGIANDDALLCTIWIWFTVIFVAIMLMMMIMLALLFTSRRQRSRVFITILGMLWYILTIYFILVVNSHRKTLSKDKETTTIKAPPAGGAAEKPSESPSGADSPPAADSSPDHPPSDDAPSPDAPSPDAPPPDAPAPDAPAPDAPAPDAPAPDAPPDEPPPDEPPPDGPPPEDRKARRKSGQRDAKLSRLTTATPARPMLQCTMVPTIRHKKGPRLYQYEKKEIIPTHTTFHQG</sequence>
<keyword evidence="2" id="KW-0472">Membrane</keyword>
<keyword evidence="2" id="KW-1133">Transmembrane helix</keyword>
<gene>
    <name evidence="4" type="primary">LOC118267472</name>
</gene>
<dbReference type="PANTHER" id="PTHR36694:SF11">
    <property type="entry name" value="LP21121P-RELATED"/>
    <property type="match status" value="1"/>
</dbReference>
<keyword evidence="2" id="KW-0812">Transmembrane</keyword>
<evidence type="ECO:0000313" key="4">
    <source>
        <dbReference type="RefSeq" id="XP_050550115.1"/>
    </source>
</evidence>
<dbReference type="RefSeq" id="XP_050550115.1">
    <property type="nucleotide sequence ID" value="XM_050694158.1"/>
</dbReference>
<dbReference type="AlphaFoldDB" id="A0A9R0EVV9"/>
<evidence type="ECO:0000256" key="2">
    <source>
        <dbReference type="SAM" id="Phobius"/>
    </source>
</evidence>
<dbReference type="GeneID" id="118267472"/>
<protein>
    <submittedName>
        <fullName evidence="4">Mucin-7-like isoform X1</fullName>
    </submittedName>
</protein>
<dbReference type="PANTHER" id="PTHR36694">
    <property type="entry name" value="PASIFLORA 1, ISOFORM A-RELATED"/>
    <property type="match status" value="1"/>
</dbReference>
<proteinExistence type="predicted"/>
<feature type="transmembrane region" description="Helical" evidence="2">
    <location>
        <begin position="111"/>
        <end position="131"/>
    </location>
</feature>
<feature type="transmembrane region" description="Helical" evidence="2">
    <location>
        <begin position="20"/>
        <end position="39"/>
    </location>
</feature>
<dbReference type="OrthoDB" id="7385490at2759"/>